<dbReference type="InterPro" id="IPR011333">
    <property type="entry name" value="SKP1/BTB/POZ_sf"/>
</dbReference>
<keyword evidence="1" id="KW-0880">Kelch repeat</keyword>
<sequence length="242" mass="28075">MHTSNNSERLEKCDRIGRIPLCTDDDYDFQKVDILDEMYKKSYTIFNELRSKCQLCDVALVVENRKLSAHKVILAATIPYFRGMFTLDLMEANMKEIAIEDMNYETVDALLSFAYTGELRISTSNVQSIMMGANFFQMLEVVQYCGTFLLTRLHPSNALSIREFCKMMCVEGSIAEKINDYIQKHFSAISKDDDFKKLPLEDTVELLKNDNLYVDSEEQIFVAAMEWLRFEESRHDDAEKLV</sequence>
<protein>
    <recommendedName>
        <fullName evidence="3">BTB domain-containing protein</fullName>
    </recommendedName>
</protein>
<dbReference type="SMART" id="SM00225">
    <property type="entry name" value="BTB"/>
    <property type="match status" value="1"/>
</dbReference>
<gene>
    <name evidence="4" type="ORF">GCK72_008426</name>
</gene>
<comment type="caution">
    <text evidence="4">The sequence shown here is derived from an EMBL/GenBank/DDBJ whole genome shotgun (WGS) entry which is preliminary data.</text>
</comment>
<evidence type="ECO:0000256" key="1">
    <source>
        <dbReference type="ARBA" id="ARBA00022441"/>
    </source>
</evidence>
<dbReference type="EMBL" id="WUAV01000003">
    <property type="protein sequence ID" value="KAF1760180.1"/>
    <property type="molecule type" value="Genomic_DNA"/>
</dbReference>
<dbReference type="PANTHER" id="PTHR24412">
    <property type="entry name" value="KELCH PROTEIN"/>
    <property type="match status" value="1"/>
</dbReference>
<dbReference type="Pfam" id="PF00651">
    <property type="entry name" value="BTB"/>
    <property type="match status" value="1"/>
</dbReference>
<keyword evidence="2" id="KW-0677">Repeat</keyword>
<evidence type="ECO:0000256" key="2">
    <source>
        <dbReference type="ARBA" id="ARBA00022737"/>
    </source>
</evidence>
<evidence type="ECO:0000313" key="5">
    <source>
        <dbReference type="Proteomes" id="UP000483820"/>
    </source>
</evidence>
<accession>A0A6A5GXK4</accession>
<dbReference type="GeneID" id="9805013"/>
<dbReference type="CTD" id="9805013"/>
<dbReference type="Pfam" id="PF07707">
    <property type="entry name" value="BACK"/>
    <property type="match status" value="1"/>
</dbReference>
<dbReference type="SUPFAM" id="SSF54695">
    <property type="entry name" value="POZ domain"/>
    <property type="match status" value="1"/>
</dbReference>
<dbReference type="InterPro" id="IPR011705">
    <property type="entry name" value="BACK"/>
</dbReference>
<dbReference type="Gene3D" id="3.30.710.10">
    <property type="entry name" value="Potassium Channel Kv1.1, Chain A"/>
    <property type="match status" value="1"/>
</dbReference>
<dbReference type="Gene3D" id="1.25.40.420">
    <property type="match status" value="1"/>
</dbReference>
<dbReference type="PROSITE" id="PS50097">
    <property type="entry name" value="BTB"/>
    <property type="match status" value="1"/>
</dbReference>
<proteinExistence type="predicted"/>
<dbReference type="InterPro" id="IPR000210">
    <property type="entry name" value="BTB/POZ_dom"/>
</dbReference>
<feature type="domain" description="BTB" evidence="3">
    <location>
        <begin position="56"/>
        <end position="123"/>
    </location>
</feature>
<dbReference type="Proteomes" id="UP000483820">
    <property type="component" value="Chromosome III"/>
</dbReference>
<dbReference type="AlphaFoldDB" id="A0A6A5GXK4"/>
<dbReference type="RefSeq" id="XP_003094656.2">
    <property type="nucleotide sequence ID" value="XM_003094608.2"/>
</dbReference>
<name>A0A6A5GXK4_CAERE</name>
<evidence type="ECO:0000259" key="3">
    <source>
        <dbReference type="PROSITE" id="PS50097"/>
    </source>
</evidence>
<dbReference type="KEGG" id="crq:GCK72_008426"/>
<organism evidence="4 5">
    <name type="scientific">Caenorhabditis remanei</name>
    <name type="common">Caenorhabditis vulgaris</name>
    <dbReference type="NCBI Taxonomy" id="31234"/>
    <lineage>
        <taxon>Eukaryota</taxon>
        <taxon>Metazoa</taxon>
        <taxon>Ecdysozoa</taxon>
        <taxon>Nematoda</taxon>
        <taxon>Chromadorea</taxon>
        <taxon>Rhabditida</taxon>
        <taxon>Rhabditina</taxon>
        <taxon>Rhabditomorpha</taxon>
        <taxon>Rhabditoidea</taxon>
        <taxon>Rhabditidae</taxon>
        <taxon>Peloderinae</taxon>
        <taxon>Caenorhabditis</taxon>
    </lineage>
</organism>
<evidence type="ECO:0000313" key="4">
    <source>
        <dbReference type="EMBL" id="KAF1760180.1"/>
    </source>
</evidence>
<dbReference type="PANTHER" id="PTHR24412:SF503">
    <property type="entry name" value="BTB DOMAIN-CONTAINING PROTEIN"/>
    <property type="match status" value="1"/>
</dbReference>
<dbReference type="SMART" id="SM00875">
    <property type="entry name" value="BACK"/>
    <property type="match status" value="1"/>
</dbReference>
<reference evidence="4 5" key="1">
    <citation type="submission" date="2019-12" db="EMBL/GenBank/DDBJ databases">
        <title>Chromosome-level assembly of the Caenorhabditis remanei genome.</title>
        <authorList>
            <person name="Teterina A.A."/>
            <person name="Willis J.H."/>
            <person name="Phillips P.C."/>
        </authorList>
    </citation>
    <scope>NUCLEOTIDE SEQUENCE [LARGE SCALE GENOMIC DNA]</scope>
    <source>
        <strain evidence="4 5">PX506</strain>
        <tissue evidence="4">Whole organism</tissue>
    </source>
</reference>